<evidence type="ECO:0000256" key="4">
    <source>
        <dbReference type="SAM" id="MobiDB-lite"/>
    </source>
</evidence>
<protein>
    <submittedName>
        <fullName evidence="6">AT-rich interactive domain-containing 2-like isoform X1</fullName>
    </submittedName>
</protein>
<dbReference type="GO" id="GO:0003677">
    <property type="term" value="F:DNA binding"/>
    <property type="evidence" value="ECO:0007669"/>
    <property type="project" value="InterPro"/>
</dbReference>
<dbReference type="Proteomes" id="UP000276133">
    <property type="component" value="Unassembled WGS sequence"/>
</dbReference>
<dbReference type="EMBL" id="REGN01004317">
    <property type="protein sequence ID" value="RNA18036.1"/>
    <property type="molecule type" value="Genomic_DNA"/>
</dbReference>
<organism evidence="6 7">
    <name type="scientific">Brachionus plicatilis</name>
    <name type="common">Marine rotifer</name>
    <name type="synonym">Brachionus muelleri</name>
    <dbReference type="NCBI Taxonomy" id="10195"/>
    <lineage>
        <taxon>Eukaryota</taxon>
        <taxon>Metazoa</taxon>
        <taxon>Spiralia</taxon>
        <taxon>Gnathifera</taxon>
        <taxon>Rotifera</taxon>
        <taxon>Eurotatoria</taxon>
        <taxon>Monogononta</taxon>
        <taxon>Pseudotrocha</taxon>
        <taxon>Ploima</taxon>
        <taxon>Brachionidae</taxon>
        <taxon>Brachionus</taxon>
    </lineage>
</organism>
<feature type="region of interest" description="Disordered" evidence="4">
    <location>
        <begin position="795"/>
        <end position="832"/>
    </location>
</feature>
<dbReference type="OrthoDB" id="338531at2759"/>
<dbReference type="AlphaFoldDB" id="A0A3M7R3A6"/>
<dbReference type="SMART" id="SM01014">
    <property type="entry name" value="ARID"/>
    <property type="match status" value="1"/>
</dbReference>
<evidence type="ECO:0000256" key="1">
    <source>
        <dbReference type="ARBA" id="ARBA00023015"/>
    </source>
</evidence>
<dbReference type="STRING" id="10195.A0A3M7R3A6"/>
<keyword evidence="7" id="KW-1185">Reference proteome</keyword>
<feature type="compositionally biased region" description="Low complexity" evidence="4">
    <location>
        <begin position="895"/>
        <end position="908"/>
    </location>
</feature>
<dbReference type="PROSITE" id="PS51011">
    <property type="entry name" value="ARID"/>
    <property type="match status" value="1"/>
</dbReference>
<name>A0A3M7R3A6_BRAPC</name>
<proteinExistence type="predicted"/>
<sequence length="908" mass="104434">MDNQNVSNENRPMYEPPLAKSADNEIKFKKLKNKEDFYNRLIEFHRHKNVNTPLVTFPTLNGKLIDLKKLYNIVISFGGWERVCEKDKWNDVGLELDSKLFKSCLNGGHALKTIYIRYLSMYEKFDHQMSYGASVSQGASLSSLLDPLHNFNHSLPHSMSVNVISSISGQIDRPSLGYHKHSVPNLDDTHDPDMNRRRFSYLIDFTPMNYSYCQHSATAGPTSSHLSPNPYEKLEISLISGLPNEVDFVFNSMVLMSSEESNSFKIYQSPRLISLILAHVGFFGQKDKYNLRPLYEHYWFRPTRSDTMDAQELFEKFLSNTDWKLLSEKYEKWTCETYARRDFGKFWHHLVQIPEEDFGQSEILGSILPGQDLGEKNESILNLSEIRHDLSDPLVPFSVEYKRIEQVLVILNNLSFEEINADFMTKCQVLFEFLCVCLYCSNPVYEIRKHALDILANISRKLKLRFLSDRHKRMLLNAMYHLIVGQEEINYSTFESRIVPILDRFELIRGLEILTKLCAQEQLESLADEDFLNNEKVLCKFSVQFKNGQNVLLLERVILRIQEMLPVQDLLILLHSLEFMYNISQFNEFICNLIMDCSQDKLISVLVNLLTLDMSHFDVSGNSDDQIKMYKIMPSSGQVISVAPVQQNANQIPQISVQSQNSQKTPSLLQQTLNNQQFNNSIAKPSLAQNLPIRIQPLINSEQQARTILRNWLLTCFQKDPNSELSKTQLYPYYQQISKYNNWPILTIPVFFEILNTTFPHLRYDEETNKLHGLKLVLNLKQQLELKEKFASIRSEPIPPGTQHPKINMSESSEHKASEENYSSQMSLSSPPTVSINMPSIGMPLLTPPPPMESSDQSEKNILANETYKANTNSCKLKETLNAGDTEMMGQNEDSTMSNSSSSTSGIQ</sequence>
<evidence type="ECO:0000259" key="5">
    <source>
        <dbReference type="PROSITE" id="PS51011"/>
    </source>
</evidence>
<keyword evidence="1" id="KW-0805">Transcription regulation</keyword>
<dbReference type="InterPro" id="IPR036431">
    <property type="entry name" value="ARID_dom_sf"/>
</dbReference>
<keyword evidence="2" id="KW-0804">Transcription</keyword>
<dbReference type="InterPro" id="IPR052406">
    <property type="entry name" value="Chromatin_Remodeling_Comp"/>
</dbReference>
<keyword evidence="3" id="KW-0539">Nucleus</keyword>
<feature type="region of interest" description="Disordered" evidence="4">
    <location>
        <begin position="879"/>
        <end position="908"/>
    </location>
</feature>
<gene>
    <name evidence="6" type="ORF">BpHYR1_007995</name>
</gene>
<accession>A0A3M7R3A6</accession>
<dbReference type="PANTHER" id="PTHR22970:SF14">
    <property type="entry name" value="AT-RICH INTERACTIVE DOMAIN-CONTAINING PROTEIN 2"/>
    <property type="match status" value="1"/>
</dbReference>
<dbReference type="SUPFAM" id="SSF46774">
    <property type="entry name" value="ARID-like"/>
    <property type="match status" value="1"/>
</dbReference>
<evidence type="ECO:0000256" key="3">
    <source>
        <dbReference type="ARBA" id="ARBA00023242"/>
    </source>
</evidence>
<dbReference type="Pfam" id="PF01388">
    <property type="entry name" value="ARID"/>
    <property type="match status" value="1"/>
</dbReference>
<dbReference type="SMART" id="SM00501">
    <property type="entry name" value="BRIGHT"/>
    <property type="match status" value="1"/>
</dbReference>
<evidence type="ECO:0000313" key="6">
    <source>
        <dbReference type="EMBL" id="RNA18036.1"/>
    </source>
</evidence>
<feature type="domain" description="ARID" evidence="5">
    <location>
        <begin position="31"/>
        <end position="127"/>
    </location>
</feature>
<evidence type="ECO:0000313" key="7">
    <source>
        <dbReference type="Proteomes" id="UP000276133"/>
    </source>
</evidence>
<dbReference type="Gene3D" id="1.10.150.60">
    <property type="entry name" value="ARID DNA-binding domain"/>
    <property type="match status" value="1"/>
</dbReference>
<dbReference type="PANTHER" id="PTHR22970">
    <property type="entry name" value="AT-RICH INTERACTIVE DOMAIN-CONTAINING PROTEIN 2"/>
    <property type="match status" value="1"/>
</dbReference>
<comment type="caution">
    <text evidence="6">The sequence shown here is derived from an EMBL/GenBank/DDBJ whole genome shotgun (WGS) entry which is preliminary data.</text>
</comment>
<evidence type="ECO:0000256" key="2">
    <source>
        <dbReference type="ARBA" id="ARBA00023163"/>
    </source>
</evidence>
<dbReference type="InterPro" id="IPR001606">
    <property type="entry name" value="ARID_dom"/>
</dbReference>
<feature type="compositionally biased region" description="Polar residues" evidence="4">
    <location>
        <begin position="820"/>
        <end position="832"/>
    </location>
</feature>
<reference evidence="6 7" key="1">
    <citation type="journal article" date="2018" name="Sci. Rep.">
        <title>Genomic signatures of local adaptation to the degree of environmental predictability in rotifers.</title>
        <authorList>
            <person name="Franch-Gras L."/>
            <person name="Hahn C."/>
            <person name="Garcia-Roger E.M."/>
            <person name="Carmona M.J."/>
            <person name="Serra M."/>
            <person name="Gomez A."/>
        </authorList>
    </citation>
    <scope>NUCLEOTIDE SEQUENCE [LARGE SCALE GENOMIC DNA]</scope>
    <source>
        <strain evidence="6">HYR1</strain>
    </source>
</reference>